<dbReference type="GO" id="GO:0032784">
    <property type="term" value="P:regulation of DNA-templated transcription elongation"/>
    <property type="evidence" value="ECO:0007669"/>
    <property type="project" value="InterPro"/>
</dbReference>
<reference evidence="4 5" key="1">
    <citation type="journal article" date="2019" name="Nat. Plants">
        <title>Stout camphor tree genome fills gaps in understanding of flowering plant genome evolution.</title>
        <authorList>
            <person name="Chaw S.M."/>
            <person name="Liu Y.C."/>
            <person name="Wu Y.W."/>
            <person name="Wang H.Y."/>
            <person name="Lin C.I."/>
            <person name="Wu C.S."/>
            <person name="Ke H.M."/>
            <person name="Chang L.Y."/>
            <person name="Hsu C.Y."/>
            <person name="Yang H.T."/>
            <person name="Sudianto E."/>
            <person name="Hsu M.H."/>
            <person name="Wu K.P."/>
            <person name="Wang L.N."/>
            <person name="Leebens-Mack J.H."/>
            <person name="Tsai I.J."/>
        </authorList>
    </citation>
    <scope>NUCLEOTIDE SEQUENCE [LARGE SCALE GENOMIC DNA]</scope>
    <source>
        <strain evidence="5">cv. Chaw 1501</strain>
        <tissue evidence="4">Young leaves</tissue>
    </source>
</reference>
<dbReference type="GO" id="GO:0003746">
    <property type="term" value="F:translation elongation factor activity"/>
    <property type="evidence" value="ECO:0007669"/>
    <property type="project" value="UniProtKB-KW"/>
</dbReference>
<dbReference type="CDD" id="cd06081">
    <property type="entry name" value="KOW_Spt5_1"/>
    <property type="match status" value="1"/>
</dbReference>
<dbReference type="Gene3D" id="2.30.30.30">
    <property type="match status" value="3"/>
</dbReference>
<protein>
    <submittedName>
        <fullName evidence="4">Transcription elongation factor Spt5</fullName>
    </submittedName>
</protein>
<dbReference type="Pfam" id="PF23284">
    <property type="entry name" value="KOW2_Spt5"/>
    <property type="match status" value="1"/>
</dbReference>
<dbReference type="InterPro" id="IPR041975">
    <property type="entry name" value="KOW_Spt5_2"/>
</dbReference>
<dbReference type="Pfam" id="PF23042">
    <property type="entry name" value="KOW1_SPT5"/>
    <property type="match status" value="1"/>
</dbReference>
<dbReference type="GO" id="GO:0006357">
    <property type="term" value="P:regulation of transcription by RNA polymerase II"/>
    <property type="evidence" value="ECO:0007669"/>
    <property type="project" value="InterPro"/>
</dbReference>
<dbReference type="Pfam" id="PF03439">
    <property type="entry name" value="Spt5-NGN"/>
    <property type="match status" value="1"/>
</dbReference>
<dbReference type="InterPro" id="IPR008991">
    <property type="entry name" value="Translation_prot_SH3-like_sf"/>
</dbReference>
<sequence>MPRRRDHEEEEQRIRGGKIEQEALMRRRRVLRPGGAVDSDEEEEEEVGEDGIHLFYFNKGFIKSKGKRNPPLKFQPILVCQVCSHFLFSVAYGSFEPEYENFINDAGAEIPEDGGRMCCPPLLPREDYEEDVEDLRTRIQERYKRSSHKEYDEETTDVVEQQALLPSVKDPRLWKVECLIRSAVALDHLKSNIYIEADKEAHVKDVCTRLHSYVQLLLFQLCFNSTNLFYVYQACRGIRNIFPAEVRVVPIKEMTDVLSVERKMVDLAAGSWVRMKIGKYKGYLAKVVNVDSVRQRFRVKLIAMIDLQAIANKMIHIHVDRRRDPSTREYFYLIDNMWLKDGSHFKVVSIKSVRTQNVLPTIDEIVKFRKPRDDTDGDMAGLSTLLANRKKGSFMEGDAVVVVQGDLKNLRGWVEKVEEENVHITTKMEGLLETLAFNEKDIFKYFKCGDHVKVVSGSQDGAAGMVVEVEGHIPSIFSDTAKEHVVEISLFVAHCFSCLLTR</sequence>
<dbReference type="InterPro" id="IPR041973">
    <property type="entry name" value="KOW_Spt5_1"/>
</dbReference>
<dbReference type="SUPFAM" id="SSF50104">
    <property type="entry name" value="Translation proteins SH3-like domain"/>
    <property type="match status" value="1"/>
</dbReference>
<dbReference type="SMART" id="SM00739">
    <property type="entry name" value="KOW"/>
    <property type="match status" value="3"/>
</dbReference>
<gene>
    <name evidence="4" type="ORF">CKAN_00028400</name>
</gene>
<dbReference type="GO" id="GO:0006368">
    <property type="term" value="P:transcription elongation by RNA polymerase II"/>
    <property type="evidence" value="ECO:0007669"/>
    <property type="project" value="TreeGrafter"/>
</dbReference>
<dbReference type="PROSITE" id="PS01108">
    <property type="entry name" value="RIBOSOMAL_L24"/>
    <property type="match status" value="1"/>
</dbReference>
<dbReference type="PANTHER" id="PTHR11125:SF7">
    <property type="entry name" value="TRANSCRIPTION ELONGATION FACTOR SPT5"/>
    <property type="match status" value="1"/>
</dbReference>
<dbReference type="InterPro" id="IPR005100">
    <property type="entry name" value="NGN-domain"/>
</dbReference>
<dbReference type="InterPro" id="IPR022581">
    <property type="entry name" value="Spt5_N"/>
</dbReference>
<dbReference type="Pfam" id="PF11942">
    <property type="entry name" value="Spt5_N"/>
    <property type="match status" value="1"/>
</dbReference>
<evidence type="ECO:0000259" key="3">
    <source>
        <dbReference type="SMART" id="SM00739"/>
    </source>
</evidence>
<feature type="domain" description="KOW" evidence="3">
    <location>
        <begin position="393"/>
        <end position="420"/>
    </location>
</feature>
<dbReference type="GO" id="GO:0003729">
    <property type="term" value="F:mRNA binding"/>
    <property type="evidence" value="ECO:0007669"/>
    <property type="project" value="TreeGrafter"/>
</dbReference>
<dbReference type="InterPro" id="IPR036735">
    <property type="entry name" value="NGN_dom_sf"/>
</dbReference>
<comment type="caution">
    <text evidence="4">The sequence shown here is derived from an EMBL/GenBank/DDBJ whole genome shotgun (WGS) entry which is preliminary data.</text>
</comment>
<keyword evidence="2" id="KW-0804">Transcription</keyword>
<dbReference type="GO" id="GO:0032044">
    <property type="term" value="C:DSIF complex"/>
    <property type="evidence" value="ECO:0007669"/>
    <property type="project" value="TreeGrafter"/>
</dbReference>
<evidence type="ECO:0000313" key="5">
    <source>
        <dbReference type="Proteomes" id="UP000283530"/>
    </source>
</evidence>
<dbReference type="EMBL" id="QPKB01000001">
    <property type="protein sequence ID" value="RWR72087.1"/>
    <property type="molecule type" value="Genomic_DNA"/>
</dbReference>
<dbReference type="OrthoDB" id="28901at2759"/>
<dbReference type="GO" id="GO:0003735">
    <property type="term" value="F:structural constituent of ribosome"/>
    <property type="evidence" value="ECO:0007669"/>
    <property type="project" value="InterPro"/>
</dbReference>
<keyword evidence="4" id="KW-0648">Protein biosynthesis</keyword>
<evidence type="ECO:0000256" key="2">
    <source>
        <dbReference type="ARBA" id="ARBA00023163"/>
    </source>
</evidence>
<proteinExistence type="inferred from homology"/>
<dbReference type="STRING" id="337451.A0A443N0M2"/>
<organism evidence="4 5">
    <name type="scientific">Cinnamomum micranthum f. kanehirae</name>
    <dbReference type="NCBI Taxonomy" id="337451"/>
    <lineage>
        <taxon>Eukaryota</taxon>
        <taxon>Viridiplantae</taxon>
        <taxon>Streptophyta</taxon>
        <taxon>Embryophyta</taxon>
        <taxon>Tracheophyta</taxon>
        <taxon>Spermatophyta</taxon>
        <taxon>Magnoliopsida</taxon>
        <taxon>Magnoliidae</taxon>
        <taxon>Laurales</taxon>
        <taxon>Lauraceae</taxon>
        <taxon>Cinnamomum</taxon>
    </lineage>
</organism>
<dbReference type="Proteomes" id="UP000283530">
    <property type="component" value="Unassembled WGS sequence"/>
</dbReference>
<feature type="domain" description="KOW" evidence="3">
    <location>
        <begin position="445"/>
        <end position="472"/>
    </location>
</feature>
<dbReference type="FunFam" id="2.30.30.30:FF:000027">
    <property type="entry name" value="Transcription elongation factor SPT5"/>
    <property type="match status" value="1"/>
</dbReference>
<dbReference type="CDD" id="cd06082">
    <property type="entry name" value="KOW_Spt5_2"/>
    <property type="match status" value="1"/>
</dbReference>
<dbReference type="GO" id="GO:0005840">
    <property type="term" value="C:ribosome"/>
    <property type="evidence" value="ECO:0007669"/>
    <property type="project" value="InterPro"/>
</dbReference>
<accession>A0A443N0M2</accession>
<feature type="domain" description="KOW" evidence="3">
    <location>
        <begin position="266"/>
        <end position="293"/>
    </location>
</feature>
<evidence type="ECO:0000313" key="4">
    <source>
        <dbReference type="EMBL" id="RWR72087.1"/>
    </source>
</evidence>
<keyword evidence="4" id="KW-0251">Elongation factor</keyword>
<dbReference type="AlphaFoldDB" id="A0A443N0M2"/>
<dbReference type="PANTHER" id="PTHR11125">
    <property type="entry name" value="SUPPRESSOR OF TY 5"/>
    <property type="match status" value="1"/>
</dbReference>
<dbReference type="InterPro" id="IPR039659">
    <property type="entry name" value="SPT5"/>
</dbReference>
<dbReference type="InterPro" id="IPR005825">
    <property type="entry name" value="Ribosomal_uL24_CS"/>
</dbReference>
<dbReference type="Gene3D" id="3.30.70.940">
    <property type="entry name" value="NusG, N-terminal domain"/>
    <property type="match status" value="2"/>
</dbReference>
<dbReference type="InterPro" id="IPR005824">
    <property type="entry name" value="KOW"/>
</dbReference>
<dbReference type="InterPro" id="IPR014722">
    <property type="entry name" value="Rib_uL2_dom2"/>
</dbReference>
<keyword evidence="5" id="KW-1185">Reference proteome</keyword>
<comment type="similarity">
    <text evidence="1">Belongs to the SPT5 family.</text>
</comment>
<evidence type="ECO:0000256" key="1">
    <source>
        <dbReference type="ARBA" id="ARBA00006956"/>
    </source>
</evidence>
<name>A0A443N0M2_9MAGN</name>